<dbReference type="EMBL" id="MGAG01000030">
    <property type="protein sequence ID" value="OGK40043.1"/>
    <property type="molecule type" value="Genomic_DNA"/>
</dbReference>
<dbReference type="InterPro" id="IPR000591">
    <property type="entry name" value="DEP_dom"/>
</dbReference>
<evidence type="ECO:0000313" key="2">
    <source>
        <dbReference type="EMBL" id="OGK40043.1"/>
    </source>
</evidence>
<dbReference type="AlphaFoldDB" id="A0A1F7I9K4"/>
<accession>A0A1F7I9K4</accession>
<dbReference type="GO" id="GO:0035556">
    <property type="term" value="P:intracellular signal transduction"/>
    <property type="evidence" value="ECO:0007669"/>
    <property type="project" value="InterPro"/>
</dbReference>
<protein>
    <recommendedName>
        <fullName evidence="1">DEP domain-containing protein</fullName>
    </recommendedName>
</protein>
<reference evidence="2 3" key="1">
    <citation type="journal article" date="2016" name="Nat. Commun.">
        <title>Thousands of microbial genomes shed light on interconnected biogeochemical processes in an aquifer system.</title>
        <authorList>
            <person name="Anantharaman K."/>
            <person name="Brown C.T."/>
            <person name="Hug L.A."/>
            <person name="Sharon I."/>
            <person name="Castelle C.J."/>
            <person name="Probst A.J."/>
            <person name="Thomas B.C."/>
            <person name="Singh A."/>
            <person name="Wilkins M.J."/>
            <person name="Karaoz U."/>
            <person name="Brodie E.L."/>
            <person name="Williams K.H."/>
            <person name="Hubbard S.S."/>
            <person name="Banfield J.F."/>
        </authorList>
    </citation>
    <scope>NUCLEOTIDE SEQUENCE [LARGE SCALE GENOMIC DNA]</scope>
</reference>
<comment type="caution">
    <text evidence="2">The sequence shown here is derived from an EMBL/GenBank/DDBJ whole genome shotgun (WGS) entry which is preliminary data.</text>
</comment>
<name>A0A1F7I9K4_9BACT</name>
<organism evidence="2 3">
    <name type="scientific">Candidatus Roizmanbacteria bacterium RIFCSPLOWO2_01_FULL_37_12</name>
    <dbReference type="NCBI Taxonomy" id="1802056"/>
    <lineage>
        <taxon>Bacteria</taxon>
        <taxon>Candidatus Roizmaniibacteriota</taxon>
    </lineage>
</organism>
<proteinExistence type="predicted"/>
<dbReference type="PROSITE" id="PS50186">
    <property type="entry name" value="DEP"/>
    <property type="match status" value="1"/>
</dbReference>
<evidence type="ECO:0000259" key="1">
    <source>
        <dbReference type="PROSITE" id="PS50186"/>
    </source>
</evidence>
<dbReference type="Proteomes" id="UP000177698">
    <property type="component" value="Unassembled WGS sequence"/>
</dbReference>
<feature type="domain" description="DEP" evidence="1">
    <location>
        <begin position="233"/>
        <end position="293"/>
    </location>
</feature>
<sequence>MQEPQGEGFTRQIDRRTQFLVNNVADYSTIRVPPTEHLPINALIHIPKSELQGNKRKGNEDWYKSAVEEALILNKQVFGLLPQNIHVIFLSTTDEYNELTGEKVKVKGDNLQGFATSTEIVFFTPAALTLETDAKTLTDETDLVKEGVKHETAHFVIDNLHDVTKRVNYPDWINEGIPMLVPQNLTENVDFDSDWIKGMYKALKDSPYMPPTDEYLNNTPLPGRRTKVRNAFGQQFLRWLVKRTSPSESELEQKLLLSKILDNGFVMERFNLEVAMKKTFNIKYFDAYQQFMKYLETNLGN</sequence>
<gene>
    <name evidence="2" type="ORF">A2954_01890</name>
</gene>
<evidence type="ECO:0000313" key="3">
    <source>
        <dbReference type="Proteomes" id="UP000177698"/>
    </source>
</evidence>